<dbReference type="EMBL" id="UATL01000006">
    <property type="protein sequence ID" value="SPY45164.1"/>
    <property type="molecule type" value="Genomic_DNA"/>
</dbReference>
<dbReference type="SUPFAM" id="SSF50199">
    <property type="entry name" value="Staphylococcal nuclease"/>
    <property type="match status" value="1"/>
</dbReference>
<organism evidence="3 4">
    <name type="scientific">Photobacterium damselae</name>
    <dbReference type="NCBI Taxonomy" id="38293"/>
    <lineage>
        <taxon>Bacteria</taxon>
        <taxon>Pseudomonadati</taxon>
        <taxon>Pseudomonadota</taxon>
        <taxon>Gammaproteobacteria</taxon>
        <taxon>Vibrionales</taxon>
        <taxon>Vibrionaceae</taxon>
        <taxon>Photobacterium</taxon>
    </lineage>
</organism>
<sequence length="147" mass="16461">MKIRTLLYVLISTFFVSSAFAQPNLITISPRQITSVYDGDTFRAYLPGITPQDKQSTRIRIRHIDTPEIKGQCVYEKDLAAKARGYGMELLTGSRSITLSQLGRDRYGRLLATVTLNGNISYANKMLSAGLARPYEGGRRNSWCHAK</sequence>
<dbReference type="InterPro" id="IPR016071">
    <property type="entry name" value="Staphylococal_nuclease_OB-fold"/>
</dbReference>
<name>A0A2X1XWM1_PHODM</name>
<dbReference type="RefSeq" id="WP_170107347.1">
    <property type="nucleotide sequence ID" value="NZ_PYOG01000037.1"/>
</dbReference>
<dbReference type="Gene3D" id="2.40.50.90">
    <property type="match status" value="1"/>
</dbReference>
<dbReference type="PROSITE" id="PS50830">
    <property type="entry name" value="TNASE_3"/>
    <property type="match status" value="1"/>
</dbReference>
<feature type="domain" description="TNase-like" evidence="2">
    <location>
        <begin position="33"/>
        <end position="147"/>
    </location>
</feature>
<dbReference type="SMART" id="SM00318">
    <property type="entry name" value="SNc"/>
    <property type="match status" value="1"/>
</dbReference>
<proteinExistence type="predicted"/>
<dbReference type="Pfam" id="PF00565">
    <property type="entry name" value="SNase"/>
    <property type="match status" value="1"/>
</dbReference>
<keyword evidence="1" id="KW-0732">Signal</keyword>
<feature type="signal peptide" evidence="1">
    <location>
        <begin position="1"/>
        <end position="21"/>
    </location>
</feature>
<protein>
    <submittedName>
        <fullName evidence="3">Staphylococcal nuclease homologue</fullName>
    </submittedName>
</protein>
<evidence type="ECO:0000256" key="1">
    <source>
        <dbReference type="SAM" id="SignalP"/>
    </source>
</evidence>
<evidence type="ECO:0000259" key="2">
    <source>
        <dbReference type="PROSITE" id="PS50830"/>
    </source>
</evidence>
<evidence type="ECO:0000313" key="4">
    <source>
        <dbReference type="Proteomes" id="UP000251647"/>
    </source>
</evidence>
<dbReference type="InterPro" id="IPR035437">
    <property type="entry name" value="SNase_OB-fold_sf"/>
</dbReference>
<reference evidence="3 4" key="1">
    <citation type="submission" date="2018-06" db="EMBL/GenBank/DDBJ databases">
        <authorList>
            <consortium name="Pathogen Informatics"/>
            <person name="Doyle S."/>
        </authorList>
    </citation>
    <scope>NUCLEOTIDE SEQUENCE [LARGE SCALE GENOMIC DNA]</scope>
    <source>
        <strain evidence="3 4">NCTC11647</strain>
    </source>
</reference>
<evidence type="ECO:0000313" key="3">
    <source>
        <dbReference type="EMBL" id="SPY45164.1"/>
    </source>
</evidence>
<dbReference type="AlphaFoldDB" id="A0A2X1XWM1"/>
<feature type="chain" id="PRO_5015991490" evidence="1">
    <location>
        <begin position="22"/>
        <end position="147"/>
    </location>
</feature>
<accession>A0A2X1XWM1</accession>
<dbReference type="Proteomes" id="UP000251647">
    <property type="component" value="Unassembled WGS sequence"/>
</dbReference>
<gene>
    <name evidence="3" type="ORF">NCTC11647_03948</name>
</gene>